<keyword evidence="13 19" id="KW-0443">Lipid metabolism</keyword>
<evidence type="ECO:0000256" key="7">
    <source>
        <dbReference type="ARBA" id="ARBA00022475"/>
    </source>
</evidence>
<evidence type="ECO:0000256" key="17">
    <source>
        <dbReference type="ARBA" id="ARBA00023264"/>
    </source>
</evidence>
<comment type="cofactor">
    <cofactor evidence="2 19">
        <name>Mn(2+)</name>
        <dbReference type="ChEBI" id="CHEBI:29035"/>
    </cofactor>
</comment>
<keyword evidence="9 19" id="KW-0997">Cell inner membrane</keyword>
<evidence type="ECO:0000256" key="11">
    <source>
        <dbReference type="ARBA" id="ARBA00022692"/>
    </source>
</evidence>
<evidence type="ECO:0000256" key="12">
    <source>
        <dbReference type="ARBA" id="ARBA00022989"/>
    </source>
</evidence>
<feature type="transmembrane region" description="Helical" evidence="20">
    <location>
        <begin position="7"/>
        <end position="27"/>
    </location>
</feature>
<keyword evidence="17 19" id="KW-1208">Phospholipid metabolism</keyword>
<organism evidence="21 22">
    <name type="scientific">Dichotomicrobium thermohalophilum</name>
    <dbReference type="NCBI Taxonomy" id="933063"/>
    <lineage>
        <taxon>Bacteria</taxon>
        <taxon>Pseudomonadati</taxon>
        <taxon>Pseudomonadota</taxon>
        <taxon>Alphaproteobacteria</taxon>
        <taxon>Hyphomicrobiales</taxon>
        <taxon>Hyphomicrobiaceae</taxon>
        <taxon>Dichotomicrobium</taxon>
    </lineage>
</organism>
<comment type="function">
    <text evidence="19">Condenses choline with CDP-diglyceride to produce phosphatidylcholine and CMP.</text>
</comment>
<feature type="transmembrane region" description="Helical" evidence="20">
    <location>
        <begin position="151"/>
        <end position="170"/>
    </location>
</feature>
<feature type="transmembrane region" description="Helical" evidence="20">
    <location>
        <begin position="39"/>
        <end position="60"/>
    </location>
</feature>
<dbReference type="Gene3D" id="1.20.120.1760">
    <property type="match status" value="1"/>
</dbReference>
<reference evidence="21 22" key="1">
    <citation type="submission" date="2018-08" db="EMBL/GenBank/DDBJ databases">
        <title>Genomic Encyclopedia of Archaeal and Bacterial Type Strains, Phase II (KMG-II): from individual species to whole genera.</title>
        <authorList>
            <person name="Goeker M."/>
        </authorList>
    </citation>
    <scope>NUCLEOTIDE SEQUENCE [LARGE SCALE GENOMIC DNA]</scope>
    <source>
        <strain evidence="21 22">DSM 5002</strain>
    </source>
</reference>
<evidence type="ECO:0000256" key="10">
    <source>
        <dbReference type="ARBA" id="ARBA00022679"/>
    </source>
</evidence>
<dbReference type="InterPro" id="IPR026027">
    <property type="entry name" value="PcS"/>
</dbReference>
<keyword evidence="8 19" id="KW-0444">Lipid biosynthesis</keyword>
<evidence type="ECO:0000256" key="6">
    <source>
        <dbReference type="ARBA" id="ARBA00015623"/>
    </source>
</evidence>
<dbReference type="GO" id="GO:0008654">
    <property type="term" value="P:phospholipid biosynthetic process"/>
    <property type="evidence" value="ECO:0007669"/>
    <property type="project" value="UniProtKB-KW"/>
</dbReference>
<evidence type="ECO:0000313" key="21">
    <source>
        <dbReference type="EMBL" id="RIA47411.1"/>
    </source>
</evidence>
<dbReference type="InterPro" id="IPR043130">
    <property type="entry name" value="CDP-OH_PTrfase_TM_dom"/>
</dbReference>
<feature type="transmembrane region" description="Helical" evidence="20">
    <location>
        <begin position="126"/>
        <end position="145"/>
    </location>
</feature>
<comment type="subcellular location">
    <subcellularLocation>
        <location evidence="3 19">Cell inner membrane</location>
        <topology evidence="3 19">Multi-pass membrane protein</topology>
    </subcellularLocation>
</comment>
<keyword evidence="10 19" id="KW-0808">Transferase</keyword>
<dbReference type="PIRSF" id="PIRSF000851">
    <property type="entry name" value="PcS"/>
    <property type="match status" value="1"/>
</dbReference>
<keyword evidence="12 20" id="KW-1133">Transmembrane helix</keyword>
<dbReference type="OrthoDB" id="350520at2"/>
<name>A0A397PNU4_9HYPH</name>
<dbReference type="GO" id="GO:0050520">
    <property type="term" value="F:phosphatidylcholine synthase activity"/>
    <property type="evidence" value="ECO:0007669"/>
    <property type="project" value="UniProtKB-EC"/>
</dbReference>
<keyword evidence="16 19" id="KW-0464">Manganese</keyword>
<comment type="catalytic activity">
    <reaction evidence="1 19">
        <text>a CDP-1,2-diacyl-sn-glycerol + choline = a 1,2-diacyl-sn-glycero-3-phosphocholine + CMP + H(+)</text>
        <dbReference type="Rhea" id="RHEA:14597"/>
        <dbReference type="ChEBI" id="CHEBI:15354"/>
        <dbReference type="ChEBI" id="CHEBI:15378"/>
        <dbReference type="ChEBI" id="CHEBI:57643"/>
        <dbReference type="ChEBI" id="CHEBI:58332"/>
        <dbReference type="ChEBI" id="CHEBI:60377"/>
        <dbReference type="EC" id="2.7.8.24"/>
    </reaction>
</comment>
<keyword evidence="7 19" id="KW-1003">Cell membrane</keyword>
<dbReference type="EMBL" id="QXDF01000003">
    <property type="protein sequence ID" value="RIA47411.1"/>
    <property type="molecule type" value="Genomic_DNA"/>
</dbReference>
<proteinExistence type="inferred from homology"/>
<evidence type="ECO:0000256" key="20">
    <source>
        <dbReference type="SAM" id="Phobius"/>
    </source>
</evidence>
<evidence type="ECO:0000256" key="5">
    <source>
        <dbReference type="ARBA" id="ARBA00013195"/>
    </source>
</evidence>
<keyword evidence="14 19" id="KW-0472">Membrane</keyword>
<evidence type="ECO:0000256" key="8">
    <source>
        <dbReference type="ARBA" id="ARBA00022516"/>
    </source>
</evidence>
<feature type="transmembrane region" description="Helical" evidence="20">
    <location>
        <begin position="95"/>
        <end position="114"/>
    </location>
</feature>
<gene>
    <name evidence="21" type="ORF">BXY53_2490</name>
</gene>
<dbReference type="EC" id="2.7.8.24" evidence="5 19"/>
<evidence type="ECO:0000256" key="4">
    <source>
        <dbReference type="ARBA" id="ARBA00010441"/>
    </source>
</evidence>
<sequence length="236" mass="25522">MKQRSIWPAAAVHIFTATGAVLGFFALTATARGAFETAFLWLGAALLVDGLDGPLARYFYVKQTLPRISGESLDLVIDYMTYVIVPAFMLYEADLVPAGFSGIAAGAIMLTSLFHFADNHSKTTDGFFVGFPALWNLFLLYAFVLQPAPELVLAGVALFSVLTFVPLKWGHPVRVRAFRWVTLTVTAIWSVAAIAVLLRGFPGDLVTQVIFAGAAVYYIALSLTRTAGLAALNETH</sequence>
<feature type="transmembrane region" description="Helical" evidence="20">
    <location>
        <begin position="177"/>
        <end position="198"/>
    </location>
</feature>
<keyword evidence="22" id="KW-1185">Reference proteome</keyword>
<evidence type="ECO:0000256" key="14">
    <source>
        <dbReference type="ARBA" id="ARBA00023136"/>
    </source>
</evidence>
<evidence type="ECO:0000256" key="16">
    <source>
        <dbReference type="ARBA" id="ARBA00023211"/>
    </source>
</evidence>
<dbReference type="GO" id="GO:0005886">
    <property type="term" value="C:plasma membrane"/>
    <property type="evidence" value="ECO:0007669"/>
    <property type="project" value="UniProtKB-SubCell"/>
</dbReference>
<feature type="transmembrane region" description="Helical" evidence="20">
    <location>
        <begin position="72"/>
        <end position="89"/>
    </location>
</feature>
<evidence type="ECO:0000256" key="18">
    <source>
        <dbReference type="ARBA" id="ARBA00033321"/>
    </source>
</evidence>
<dbReference type="RefSeq" id="WP_119062284.1">
    <property type="nucleotide sequence ID" value="NZ_QXDF01000003.1"/>
</dbReference>
<comment type="caution">
    <text evidence="21">The sequence shown here is derived from an EMBL/GenBank/DDBJ whole genome shotgun (WGS) entry which is preliminary data.</text>
</comment>
<evidence type="ECO:0000256" key="3">
    <source>
        <dbReference type="ARBA" id="ARBA00004429"/>
    </source>
</evidence>
<dbReference type="Proteomes" id="UP000266273">
    <property type="component" value="Unassembled WGS sequence"/>
</dbReference>
<evidence type="ECO:0000256" key="9">
    <source>
        <dbReference type="ARBA" id="ARBA00022519"/>
    </source>
</evidence>
<evidence type="ECO:0000256" key="19">
    <source>
        <dbReference type="PIRNR" id="PIRNR000851"/>
    </source>
</evidence>
<evidence type="ECO:0000256" key="13">
    <source>
        <dbReference type="ARBA" id="ARBA00023098"/>
    </source>
</evidence>
<evidence type="ECO:0000313" key="22">
    <source>
        <dbReference type="Proteomes" id="UP000266273"/>
    </source>
</evidence>
<evidence type="ECO:0000256" key="15">
    <source>
        <dbReference type="ARBA" id="ARBA00023209"/>
    </source>
</evidence>
<comment type="similarity">
    <text evidence="4 19">Belongs to the CDP-alcohol phosphatidyltransferase class-I family.</text>
</comment>
<accession>A0A397PNU4</accession>
<protein>
    <recommendedName>
        <fullName evidence="6 19">Phosphatidylcholine synthase</fullName>
        <shortName evidence="19">PC synthase</shortName>
        <shortName evidence="19">PCS</shortName>
        <ecNumber evidence="5 19">2.7.8.24</ecNumber>
    </recommendedName>
    <alternativeName>
        <fullName evidence="18 19">CDP-diglyceride-choline O-phosphatidyltransferase</fullName>
    </alternativeName>
</protein>
<keyword evidence="11 20" id="KW-0812">Transmembrane</keyword>
<feature type="transmembrane region" description="Helical" evidence="20">
    <location>
        <begin position="210"/>
        <end position="232"/>
    </location>
</feature>
<evidence type="ECO:0000256" key="1">
    <source>
        <dbReference type="ARBA" id="ARBA00000958"/>
    </source>
</evidence>
<keyword evidence="15 19" id="KW-0594">Phospholipid biosynthesis</keyword>
<dbReference type="AlphaFoldDB" id="A0A397PNU4"/>
<evidence type="ECO:0000256" key="2">
    <source>
        <dbReference type="ARBA" id="ARBA00001936"/>
    </source>
</evidence>